<reference evidence="1 2" key="1">
    <citation type="submission" date="2014-04" db="EMBL/GenBank/DDBJ databases">
        <authorList>
            <consortium name="DOE Joint Genome Institute"/>
            <person name="Kuo A."/>
            <person name="Tarkka M."/>
            <person name="Buscot F."/>
            <person name="Kohler A."/>
            <person name="Nagy L.G."/>
            <person name="Floudas D."/>
            <person name="Copeland A."/>
            <person name="Barry K.W."/>
            <person name="Cichocki N."/>
            <person name="Veneault-Fourrey C."/>
            <person name="LaButti K."/>
            <person name="Lindquist E.A."/>
            <person name="Lipzen A."/>
            <person name="Lundell T."/>
            <person name="Morin E."/>
            <person name="Murat C."/>
            <person name="Sun H."/>
            <person name="Tunlid A."/>
            <person name="Henrissat B."/>
            <person name="Grigoriev I.V."/>
            <person name="Hibbett D.S."/>
            <person name="Martin F."/>
            <person name="Nordberg H.P."/>
            <person name="Cantor M.N."/>
            <person name="Hua S.X."/>
        </authorList>
    </citation>
    <scope>NUCLEOTIDE SEQUENCE [LARGE SCALE GENOMIC DNA]</scope>
    <source>
        <strain evidence="1 2">F 1598</strain>
    </source>
</reference>
<accession>A0A0C3BWK0</accession>
<proteinExistence type="predicted"/>
<protein>
    <submittedName>
        <fullName evidence="1">Uncharacterized protein</fullName>
    </submittedName>
</protein>
<dbReference type="AlphaFoldDB" id="A0A0C3BWK0"/>
<dbReference type="EMBL" id="KN832997">
    <property type="protein sequence ID" value="KIM81732.1"/>
    <property type="molecule type" value="Genomic_DNA"/>
</dbReference>
<evidence type="ECO:0000313" key="2">
    <source>
        <dbReference type="Proteomes" id="UP000054166"/>
    </source>
</evidence>
<reference evidence="2" key="2">
    <citation type="submission" date="2015-01" db="EMBL/GenBank/DDBJ databases">
        <title>Evolutionary Origins and Diversification of the Mycorrhizal Mutualists.</title>
        <authorList>
            <consortium name="DOE Joint Genome Institute"/>
            <consortium name="Mycorrhizal Genomics Consortium"/>
            <person name="Kohler A."/>
            <person name="Kuo A."/>
            <person name="Nagy L.G."/>
            <person name="Floudas D."/>
            <person name="Copeland A."/>
            <person name="Barry K.W."/>
            <person name="Cichocki N."/>
            <person name="Veneault-Fourrey C."/>
            <person name="LaButti K."/>
            <person name="Lindquist E.A."/>
            <person name="Lipzen A."/>
            <person name="Lundell T."/>
            <person name="Morin E."/>
            <person name="Murat C."/>
            <person name="Riley R."/>
            <person name="Ohm R."/>
            <person name="Sun H."/>
            <person name="Tunlid A."/>
            <person name="Henrissat B."/>
            <person name="Grigoriev I.V."/>
            <person name="Hibbett D.S."/>
            <person name="Martin F."/>
        </authorList>
    </citation>
    <scope>NUCLEOTIDE SEQUENCE [LARGE SCALE GENOMIC DNA]</scope>
    <source>
        <strain evidence="2">F 1598</strain>
    </source>
</reference>
<name>A0A0C3BWK0_PILCF</name>
<sequence length="53" mass="5848">MGYPYLTVSTQRKSEQRSGPKFRASVIIFANGCNIGILVANCTSYVHKIVSKI</sequence>
<organism evidence="1 2">
    <name type="scientific">Piloderma croceum (strain F 1598)</name>
    <dbReference type="NCBI Taxonomy" id="765440"/>
    <lineage>
        <taxon>Eukaryota</taxon>
        <taxon>Fungi</taxon>
        <taxon>Dikarya</taxon>
        <taxon>Basidiomycota</taxon>
        <taxon>Agaricomycotina</taxon>
        <taxon>Agaricomycetes</taxon>
        <taxon>Agaricomycetidae</taxon>
        <taxon>Atheliales</taxon>
        <taxon>Atheliaceae</taxon>
        <taxon>Piloderma</taxon>
    </lineage>
</organism>
<dbReference type="HOGENOM" id="CLU_3069512_0_0_1"/>
<keyword evidence="2" id="KW-1185">Reference proteome</keyword>
<evidence type="ECO:0000313" key="1">
    <source>
        <dbReference type="EMBL" id="KIM81732.1"/>
    </source>
</evidence>
<gene>
    <name evidence="1" type="ORF">PILCRDRAFT_488459</name>
</gene>
<dbReference type="Proteomes" id="UP000054166">
    <property type="component" value="Unassembled WGS sequence"/>
</dbReference>
<dbReference type="InParanoid" id="A0A0C3BWK0"/>